<name>A0A3B0SSZ5_9ZZZZ</name>
<accession>A0A3B0SSZ5</accession>
<feature type="region of interest" description="Disordered" evidence="1">
    <location>
        <begin position="73"/>
        <end position="92"/>
    </location>
</feature>
<protein>
    <submittedName>
        <fullName evidence="2">Uncharacterized protein</fullName>
    </submittedName>
</protein>
<sequence length="166" mass="18556">MKNVKNGKQVSRLTGALLAKKGSAAPSQASLSMNQTVINRFATPEYEASVQVDDNSLLENAIETVRELTTRQNKPIYTEKPSIKEKPIKKGRLSTRKSKLSKSSKQLAANKRIAMTLRMEEESHLKLRIFSAHTRKSCQVILSEALELYLAENSDRISGQKLASRQ</sequence>
<reference evidence="2" key="1">
    <citation type="submission" date="2018-06" db="EMBL/GenBank/DDBJ databases">
        <authorList>
            <person name="Zhirakovskaya E."/>
        </authorList>
    </citation>
    <scope>NUCLEOTIDE SEQUENCE</scope>
</reference>
<dbReference type="AlphaFoldDB" id="A0A3B0SSZ5"/>
<evidence type="ECO:0000313" key="2">
    <source>
        <dbReference type="EMBL" id="VAW03569.1"/>
    </source>
</evidence>
<gene>
    <name evidence="2" type="ORF">MNBD_ALPHA01-1849</name>
</gene>
<proteinExistence type="predicted"/>
<organism evidence="2">
    <name type="scientific">hydrothermal vent metagenome</name>
    <dbReference type="NCBI Taxonomy" id="652676"/>
    <lineage>
        <taxon>unclassified sequences</taxon>
        <taxon>metagenomes</taxon>
        <taxon>ecological metagenomes</taxon>
    </lineage>
</organism>
<evidence type="ECO:0000256" key="1">
    <source>
        <dbReference type="SAM" id="MobiDB-lite"/>
    </source>
</evidence>
<dbReference type="EMBL" id="UOEJ01000173">
    <property type="protein sequence ID" value="VAW03569.1"/>
    <property type="molecule type" value="Genomic_DNA"/>
</dbReference>